<keyword evidence="2" id="KW-1185">Reference proteome</keyword>
<organism evidence="1 2">
    <name type="scientific">Salmonella enterica subsp. enterica serovar Poona</name>
    <dbReference type="NCBI Taxonomy" id="436295"/>
    <lineage>
        <taxon>Bacteria</taxon>
        <taxon>Pseudomonadati</taxon>
        <taxon>Pseudomonadota</taxon>
        <taxon>Gammaproteobacteria</taxon>
        <taxon>Enterobacterales</taxon>
        <taxon>Enterobacteriaceae</taxon>
        <taxon>Salmonella</taxon>
    </lineage>
</organism>
<reference evidence="1 2" key="1">
    <citation type="submission" date="2018-03" db="EMBL/GenBank/DDBJ databases">
        <title>Non-Typhoidal Salmonella genome sequencing and assembly.</title>
        <authorList>
            <person name="Matchawe C."/>
        </authorList>
    </citation>
    <scope>NUCLEOTIDE SEQUENCE [LARGE SCALE GENOMIC DNA]</scope>
    <source>
        <strain evidence="1 2">22sa</strain>
    </source>
</reference>
<accession>A0A4Z0MX66</accession>
<dbReference type="AlphaFoldDB" id="A0A4Z0MX66"/>
<dbReference type="EMBL" id="PYKI01001383">
    <property type="protein sequence ID" value="TGD84371.1"/>
    <property type="molecule type" value="Genomic_DNA"/>
</dbReference>
<protein>
    <submittedName>
        <fullName evidence="1">DUF1481 domain-containing protein</fullName>
    </submittedName>
</protein>
<evidence type="ECO:0000313" key="1">
    <source>
        <dbReference type="EMBL" id="TGD84371.1"/>
    </source>
</evidence>
<gene>
    <name evidence="1" type="ORF">C9F07_12995</name>
</gene>
<feature type="non-terminal residue" evidence="1">
    <location>
        <position position="29"/>
    </location>
</feature>
<name>A0A4Z0MX66_SALET</name>
<evidence type="ECO:0000313" key="2">
    <source>
        <dbReference type="Proteomes" id="UP000298196"/>
    </source>
</evidence>
<comment type="caution">
    <text evidence="1">The sequence shown here is derived from an EMBL/GenBank/DDBJ whole genome shotgun (WGS) entry which is preliminary data.</text>
</comment>
<dbReference type="Proteomes" id="UP000298196">
    <property type="component" value="Unassembled WGS sequence"/>
</dbReference>
<proteinExistence type="predicted"/>
<sequence length="29" mass="3295">MNSFIEGARQPLLSVWRRAFLFSGALLLT</sequence>